<protein>
    <submittedName>
        <fullName evidence="1">12473_t:CDS:1</fullName>
    </submittedName>
</protein>
<sequence length="55" mass="6121">MSGIFYPQTKGPMLRLACPCPANTDTEVDFRTCPVSVNNVRVQYCPQSNESVIIE</sequence>
<dbReference type="Proteomes" id="UP000789831">
    <property type="component" value="Unassembled WGS sequence"/>
</dbReference>
<dbReference type="EMBL" id="CAJVPL010001070">
    <property type="protein sequence ID" value="CAG8550784.1"/>
    <property type="molecule type" value="Genomic_DNA"/>
</dbReference>
<accession>A0A9N9B428</accession>
<dbReference type="AlphaFoldDB" id="A0A9N9B428"/>
<evidence type="ECO:0000313" key="2">
    <source>
        <dbReference type="Proteomes" id="UP000789831"/>
    </source>
</evidence>
<comment type="caution">
    <text evidence="1">The sequence shown here is derived from an EMBL/GenBank/DDBJ whole genome shotgun (WGS) entry which is preliminary data.</text>
</comment>
<proteinExistence type="predicted"/>
<name>A0A9N9B428_9GLOM</name>
<organism evidence="1 2">
    <name type="scientific">Ambispora gerdemannii</name>
    <dbReference type="NCBI Taxonomy" id="144530"/>
    <lineage>
        <taxon>Eukaryota</taxon>
        <taxon>Fungi</taxon>
        <taxon>Fungi incertae sedis</taxon>
        <taxon>Mucoromycota</taxon>
        <taxon>Glomeromycotina</taxon>
        <taxon>Glomeromycetes</taxon>
        <taxon>Archaeosporales</taxon>
        <taxon>Ambisporaceae</taxon>
        <taxon>Ambispora</taxon>
    </lineage>
</organism>
<evidence type="ECO:0000313" key="1">
    <source>
        <dbReference type="EMBL" id="CAG8550784.1"/>
    </source>
</evidence>
<gene>
    <name evidence="1" type="ORF">AGERDE_LOCUS6657</name>
</gene>
<keyword evidence="2" id="KW-1185">Reference proteome</keyword>
<reference evidence="1" key="1">
    <citation type="submission" date="2021-06" db="EMBL/GenBank/DDBJ databases">
        <authorList>
            <person name="Kallberg Y."/>
            <person name="Tangrot J."/>
            <person name="Rosling A."/>
        </authorList>
    </citation>
    <scope>NUCLEOTIDE SEQUENCE</scope>
    <source>
        <strain evidence="1">MT106</strain>
    </source>
</reference>